<gene>
    <name evidence="2" type="ORF">TICRE_01320</name>
</gene>
<dbReference type="AlphaFoldDB" id="A0A1U7M9C2"/>
<proteinExistence type="predicted"/>
<dbReference type="EMBL" id="LTDM01000002">
    <property type="protein sequence ID" value="OLS03809.1"/>
    <property type="molecule type" value="Genomic_DNA"/>
</dbReference>
<feature type="transmembrane region" description="Helical" evidence="1">
    <location>
        <begin position="73"/>
        <end position="94"/>
    </location>
</feature>
<keyword evidence="1" id="KW-1133">Transmembrane helix</keyword>
<reference evidence="2 3" key="1">
    <citation type="submission" date="2016-02" db="EMBL/GenBank/DDBJ databases">
        <title>Genome sequence of Tissierella creatinophila DSM 6911.</title>
        <authorList>
            <person name="Poehlein A."/>
            <person name="Daniel R."/>
        </authorList>
    </citation>
    <scope>NUCLEOTIDE SEQUENCE [LARGE SCALE GENOMIC DNA]</scope>
    <source>
        <strain evidence="2 3">DSM 6911</strain>
    </source>
</reference>
<evidence type="ECO:0000313" key="2">
    <source>
        <dbReference type="EMBL" id="OLS03809.1"/>
    </source>
</evidence>
<dbReference type="OrthoDB" id="9793277at2"/>
<evidence type="ECO:0008006" key="4">
    <source>
        <dbReference type="Google" id="ProtNLM"/>
    </source>
</evidence>
<keyword evidence="1" id="KW-0472">Membrane</keyword>
<comment type="caution">
    <text evidence="2">The sequence shown here is derived from an EMBL/GenBank/DDBJ whole genome shotgun (WGS) entry which is preliminary data.</text>
</comment>
<evidence type="ECO:0000313" key="3">
    <source>
        <dbReference type="Proteomes" id="UP000186112"/>
    </source>
</evidence>
<keyword evidence="3" id="KW-1185">Reference proteome</keyword>
<accession>A0A1U7M9C2</accession>
<sequence>MKIDFEEIKNEFSERAKTFYDDNEKLGQLIDEFSEKIKDSKIFETVGSDLKLTIEMLIDWKNGDYKDLSKESLTIIVVGFLYILSPISIIPKFIPLKYVDDILVLAYVIKKIKDELETYKKWKSENGSIDMEDGKDETIYIDLS</sequence>
<evidence type="ECO:0000256" key="1">
    <source>
        <dbReference type="SAM" id="Phobius"/>
    </source>
</evidence>
<dbReference type="Proteomes" id="UP000186112">
    <property type="component" value="Unassembled WGS sequence"/>
</dbReference>
<dbReference type="RefSeq" id="WP_075724108.1">
    <property type="nucleotide sequence ID" value="NZ_LTDM01000002.1"/>
</dbReference>
<keyword evidence="1" id="KW-0812">Transmembrane</keyword>
<protein>
    <recommendedName>
        <fullName evidence="4">DUF1232 domain-containing protein</fullName>
    </recommendedName>
</protein>
<organism evidence="2 3">
    <name type="scientific">Tissierella creatinophila DSM 6911</name>
    <dbReference type="NCBI Taxonomy" id="1123403"/>
    <lineage>
        <taxon>Bacteria</taxon>
        <taxon>Bacillati</taxon>
        <taxon>Bacillota</taxon>
        <taxon>Tissierellia</taxon>
        <taxon>Tissierellales</taxon>
        <taxon>Tissierellaceae</taxon>
        <taxon>Tissierella</taxon>
    </lineage>
</organism>
<name>A0A1U7M9C2_TISCR</name>